<organism evidence="3 4">
    <name type="scientific">Desulfobacter hydrogenophilus</name>
    <dbReference type="NCBI Taxonomy" id="2291"/>
    <lineage>
        <taxon>Bacteria</taxon>
        <taxon>Pseudomonadati</taxon>
        <taxon>Thermodesulfobacteriota</taxon>
        <taxon>Desulfobacteria</taxon>
        <taxon>Desulfobacterales</taxon>
        <taxon>Desulfobacteraceae</taxon>
        <taxon>Desulfobacter</taxon>
    </lineage>
</organism>
<dbReference type="Gene3D" id="1.20.1260.10">
    <property type="match status" value="1"/>
</dbReference>
<dbReference type="GO" id="GO:0016491">
    <property type="term" value="F:oxidoreductase activity"/>
    <property type="evidence" value="ECO:0007669"/>
    <property type="project" value="InterPro"/>
</dbReference>
<dbReference type="Proteomes" id="UP000293902">
    <property type="component" value="Chromosome"/>
</dbReference>
<name>A0A328FFZ1_9BACT</name>
<dbReference type="RefSeq" id="WP_111953572.1">
    <property type="nucleotide sequence ID" value="NZ_CP036313.1"/>
</dbReference>
<dbReference type="GO" id="GO:0046872">
    <property type="term" value="F:metal ion binding"/>
    <property type="evidence" value="ECO:0007669"/>
    <property type="project" value="InterPro"/>
</dbReference>
<dbReference type="InterPro" id="IPR003251">
    <property type="entry name" value="Rr_diiron-bd_dom"/>
</dbReference>
<evidence type="ECO:0000259" key="1">
    <source>
        <dbReference type="Pfam" id="PF02915"/>
    </source>
</evidence>
<protein>
    <submittedName>
        <fullName evidence="3">Rubrerythrin</fullName>
    </submittedName>
</protein>
<dbReference type="EMBL" id="CP036313">
    <property type="protein sequence ID" value="QBH12179.1"/>
    <property type="molecule type" value="Genomic_DNA"/>
</dbReference>
<dbReference type="InterPro" id="IPR009078">
    <property type="entry name" value="Ferritin-like_SF"/>
</dbReference>
<dbReference type="SUPFAM" id="SSF47240">
    <property type="entry name" value="Ferritin-like"/>
    <property type="match status" value="1"/>
</dbReference>
<reference evidence="3 4" key="1">
    <citation type="submission" date="2018-06" db="EMBL/GenBank/DDBJ databases">
        <title>Complete Genome Sequence of Desulfobacter hydrogenophilus (DSM3380).</title>
        <authorList>
            <person name="Marietou A."/>
            <person name="Schreiber L."/>
            <person name="Marshall I."/>
            <person name="Jorgensen B."/>
        </authorList>
    </citation>
    <scope>NUCLEOTIDE SEQUENCE [LARGE SCALE GENOMIC DNA]</scope>
    <source>
        <strain evidence="3 4">DSM 3380</strain>
    </source>
</reference>
<keyword evidence="5" id="KW-1185">Reference proteome</keyword>
<evidence type="ECO:0000313" key="4">
    <source>
        <dbReference type="Proteomes" id="UP000248798"/>
    </source>
</evidence>
<reference evidence="2 5" key="2">
    <citation type="submission" date="2019-02" db="EMBL/GenBank/DDBJ databases">
        <title>Complete genome sequence of Desulfobacter hydrogenophilus AcRS1.</title>
        <authorList>
            <person name="Marietou A."/>
            <person name="Lund M.B."/>
            <person name="Marshall I.P.G."/>
            <person name="Schreiber L."/>
            <person name="Jorgensen B."/>
        </authorList>
    </citation>
    <scope>NUCLEOTIDE SEQUENCE [LARGE SCALE GENOMIC DNA]</scope>
    <source>
        <strain evidence="2 5">AcRS1</strain>
    </source>
</reference>
<dbReference type="OrthoDB" id="5418465at2"/>
<dbReference type="CDD" id="cd01045">
    <property type="entry name" value="Ferritin_like_AB"/>
    <property type="match status" value="1"/>
</dbReference>
<gene>
    <name evidence="3" type="ORF">DO021_03025</name>
    <name evidence="2" type="ORF">EYB58_04095</name>
</gene>
<evidence type="ECO:0000313" key="2">
    <source>
        <dbReference type="EMBL" id="QBH12179.1"/>
    </source>
</evidence>
<accession>A0A328FFZ1</accession>
<dbReference type="Proteomes" id="UP000248798">
    <property type="component" value="Unassembled WGS sequence"/>
</dbReference>
<dbReference type="AlphaFoldDB" id="A0A328FFZ1"/>
<feature type="domain" description="Rubrerythrin diiron-binding" evidence="1">
    <location>
        <begin position="8"/>
        <end position="146"/>
    </location>
</feature>
<dbReference type="Pfam" id="PF02915">
    <property type="entry name" value="Rubrerythrin"/>
    <property type="match status" value="1"/>
</dbReference>
<dbReference type="InterPro" id="IPR012347">
    <property type="entry name" value="Ferritin-like"/>
</dbReference>
<evidence type="ECO:0000313" key="3">
    <source>
        <dbReference type="EMBL" id="RAM03498.1"/>
    </source>
</evidence>
<sequence>MNKSNTLNILKNAFLMERQGKNLYEIARDKAEDESVKTFFQSLADDEQDHMDILEKQFKSYMSSGKFAAGGYDNDGGTEPAQDILSTAVKANINAASFEATAITAAIGFEQNAVKLYALRSEGAEDPEEKKLYKWLSLWEKTHLQQLISIQESFMDRIWEDNSFWPM</sequence>
<proteinExistence type="predicted"/>
<dbReference type="EMBL" id="QLNI01000004">
    <property type="protein sequence ID" value="RAM03498.1"/>
    <property type="molecule type" value="Genomic_DNA"/>
</dbReference>
<evidence type="ECO:0000313" key="5">
    <source>
        <dbReference type="Proteomes" id="UP000293902"/>
    </source>
</evidence>